<dbReference type="Gene3D" id="3.30.1380.10">
    <property type="match status" value="1"/>
</dbReference>
<dbReference type="AlphaFoldDB" id="A0A4R2L5E5"/>
<dbReference type="Proteomes" id="UP000295711">
    <property type="component" value="Unassembled WGS sequence"/>
</dbReference>
<dbReference type="GO" id="GO:0006508">
    <property type="term" value="P:proteolysis"/>
    <property type="evidence" value="ECO:0007669"/>
    <property type="project" value="InterPro"/>
</dbReference>
<dbReference type="PANTHER" id="PTHR34385">
    <property type="entry name" value="D-ALANYL-D-ALANINE CARBOXYPEPTIDASE"/>
    <property type="match status" value="1"/>
</dbReference>
<dbReference type="Pfam" id="PF02557">
    <property type="entry name" value="VanY"/>
    <property type="match status" value="1"/>
</dbReference>
<keyword evidence="1" id="KW-0472">Membrane</keyword>
<dbReference type="PANTHER" id="PTHR34385:SF1">
    <property type="entry name" value="PEPTIDOGLYCAN L-ALANYL-D-GLUTAMATE ENDOPEPTIDASE CWLK"/>
    <property type="match status" value="1"/>
</dbReference>
<feature type="transmembrane region" description="Helical" evidence="1">
    <location>
        <begin position="20"/>
        <end position="40"/>
    </location>
</feature>
<sequence length="246" mass="28347">MRAHRIYKKRRRRNSLRYFVSGMVLAGAAILVVIGGTVFVSGKRPKDEKGSGISENIGVDSDELLTLVNAEHPMPSEWQCELVQLNNGQNIDSRAYEDLQQMMDTARAEGYDPYICSSWRSHETQVRLFEEEIQSYKKQGYSEREAEVQAAQWVAVPGTSEHELGLALDIVSVENQRLEESQENTPTQQWLMEHCYEYGFILRYPKDKEDITGIGYEPWHYRYVGQDHARAIHESGVCLEEYVAHR</sequence>
<keyword evidence="4" id="KW-1185">Reference proteome</keyword>
<feature type="domain" description="D-alanyl-D-alanine carboxypeptidase-like core" evidence="2">
    <location>
        <begin position="90"/>
        <end position="225"/>
    </location>
</feature>
<dbReference type="InterPro" id="IPR003709">
    <property type="entry name" value="VanY-like_core_dom"/>
</dbReference>
<gene>
    <name evidence="3" type="ORF">EV212_11640</name>
</gene>
<keyword evidence="1" id="KW-0812">Transmembrane</keyword>
<dbReference type="InterPro" id="IPR052179">
    <property type="entry name" value="DD-CPase-like"/>
</dbReference>
<protein>
    <submittedName>
        <fullName evidence="3">D-alanyl-D-alanine carboxypeptidase</fullName>
    </submittedName>
</protein>
<dbReference type="EMBL" id="SLXA01000016">
    <property type="protein sequence ID" value="TCO82573.1"/>
    <property type="molecule type" value="Genomic_DNA"/>
</dbReference>
<reference evidence="3 4" key="1">
    <citation type="submission" date="2019-03" db="EMBL/GenBank/DDBJ databases">
        <title>Genomic Encyclopedia of Type Strains, Phase IV (KMG-IV): sequencing the most valuable type-strain genomes for metagenomic binning, comparative biology and taxonomic classification.</title>
        <authorList>
            <person name="Goeker M."/>
        </authorList>
    </citation>
    <scope>NUCLEOTIDE SEQUENCE [LARGE SCALE GENOMIC DNA]</scope>
    <source>
        <strain evidence="3 4">DSM 28559</strain>
    </source>
</reference>
<dbReference type="GO" id="GO:0004180">
    <property type="term" value="F:carboxypeptidase activity"/>
    <property type="evidence" value="ECO:0007669"/>
    <property type="project" value="UniProtKB-KW"/>
</dbReference>
<evidence type="ECO:0000313" key="3">
    <source>
        <dbReference type="EMBL" id="TCO82573.1"/>
    </source>
</evidence>
<accession>A0A4R2L5E5</accession>
<evidence type="ECO:0000259" key="2">
    <source>
        <dbReference type="Pfam" id="PF02557"/>
    </source>
</evidence>
<dbReference type="SUPFAM" id="SSF55166">
    <property type="entry name" value="Hedgehog/DD-peptidase"/>
    <property type="match status" value="1"/>
</dbReference>
<organism evidence="3 4">
    <name type="scientific">Frisingicoccus caecimuris</name>
    <dbReference type="NCBI Taxonomy" id="1796636"/>
    <lineage>
        <taxon>Bacteria</taxon>
        <taxon>Bacillati</taxon>
        <taxon>Bacillota</taxon>
        <taxon>Clostridia</taxon>
        <taxon>Lachnospirales</taxon>
        <taxon>Lachnospiraceae</taxon>
        <taxon>Frisingicoccus</taxon>
    </lineage>
</organism>
<comment type="caution">
    <text evidence="3">The sequence shown here is derived from an EMBL/GenBank/DDBJ whole genome shotgun (WGS) entry which is preliminary data.</text>
</comment>
<keyword evidence="1" id="KW-1133">Transmembrane helix</keyword>
<dbReference type="InterPro" id="IPR009045">
    <property type="entry name" value="Zn_M74/Hedgehog-like"/>
</dbReference>
<keyword evidence="3" id="KW-0378">Hydrolase</keyword>
<name>A0A4R2L5E5_9FIRM</name>
<keyword evidence="3" id="KW-0645">Protease</keyword>
<dbReference type="CDD" id="cd14852">
    <property type="entry name" value="LD-carboxypeptidase"/>
    <property type="match status" value="1"/>
</dbReference>
<dbReference type="RefSeq" id="WP_207669114.1">
    <property type="nucleotide sequence ID" value="NZ_SLXA01000016.1"/>
</dbReference>
<evidence type="ECO:0000313" key="4">
    <source>
        <dbReference type="Proteomes" id="UP000295711"/>
    </source>
</evidence>
<keyword evidence="3" id="KW-0121">Carboxypeptidase</keyword>
<dbReference type="InterPro" id="IPR058193">
    <property type="entry name" value="VanY/YodJ_core_dom"/>
</dbReference>
<evidence type="ECO:0000256" key="1">
    <source>
        <dbReference type="SAM" id="Phobius"/>
    </source>
</evidence>
<proteinExistence type="predicted"/>